<organism evidence="5 6">
    <name type="scientific">Dendrothele bispora (strain CBS 962.96)</name>
    <dbReference type="NCBI Taxonomy" id="1314807"/>
    <lineage>
        <taxon>Eukaryota</taxon>
        <taxon>Fungi</taxon>
        <taxon>Dikarya</taxon>
        <taxon>Basidiomycota</taxon>
        <taxon>Agaricomycotina</taxon>
        <taxon>Agaricomycetes</taxon>
        <taxon>Agaricomycetidae</taxon>
        <taxon>Agaricales</taxon>
        <taxon>Agaricales incertae sedis</taxon>
        <taxon>Dendrothele</taxon>
    </lineage>
</organism>
<dbReference type="InterPro" id="IPR018466">
    <property type="entry name" value="Kre9/Knh1-like_N"/>
</dbReference>
<evidence type="ECO:0000313" key="5">
    <source>
        <dbReference type="EMBL" id="THV08495.1"/>
    </source>
</evidence>
<accession>A0A4S8MYW1</accession>
<reference evidence="5 6" key="1">
    <citation type="journal article" date="2019" name="Nat. Ecol. Evol.">
        <title>Megaphylogeny resolves global patterns of mushroom evolution.</title>
        <authorList>
            <person name="Varga T."/>
            <person name="Krizsan K."/>
            <person name="Foldi C."/>
            <person name="Dima B."/>
            <person name="Sanchez-Garcia M."/>
            <person name="Sanchez-Ramirez S."/>
            <person name="Szollosi G.J."/>
            <person name="Szarkandi J.G."/>
            <person name="Papp V."/>
            <person name="Albert L."/>
            <person name="Andreopoulos W."/>
            <person name="Angelini C."/>
            <person name="Antonin V."/>
            <person name="Barry K.W."/>
            <person name="Bougher N.L."/>
            <person name="Buchanan P."/>
            <person name="Buyck B."/>
            <person name="Bense V."/>
            <person name="Catcheside P."/>
            <person name="Chovatia M."/>
            <person name="Cooper J."/>
            <person name="Damon W."/>
            <person name="Desjardin D."/>
            <person name="Finy P."/>
            <person name="Geml J."/>
            <person name="Haridas S."/>
            <person name="Hughes K."/>
            <person name="Justo A."/>
            <person name="Karasinski D."/>
            <person name="Kautmanova I."/>
            <person name="Kiss B."/>
            <person name="Kocsube S."/>
            <person name="Kotiranta H."/>
            <person name="LaButti K.M."/>
            <person name="Lechner B.E."/>
            <person name="Liimatainen K."/>
            <person name="Lipzen A."/>
            <person name="Lukacs Z."/>
            <person name="Mihaltcheva S."/>
            <person name="Morgado L.N."/>
            <person name="Niskanen T."/>
            <person name="Noordeloos M.E."/>
            <person name="Ohm R.A."/>
            <person name="Ortiz-Santana B."/>
            <person name="Ovrebo C."/>
            <person name="Racz N."/>
            <person name="Riley R."/>
            <person name="Savchenko A."/>
            <person name="Shiryaev A."/>
            <person name="Soop K."/>
            <person name="Spirin V."/>
            <person name="Szebenyi C."/>
            <person name="Tomsovsky M."/>
            <person name="Tulloss R.E."/>
            <person name="Uehling J."/>
            <person name="Grigoriev I.V."/>
            <person name="Vagvolgyi C."/>
            <person name="Papp T."/>
            <person name="Martin F.M."/>
            <person name="Miettinen O."/>
            <person name="Hibbett D.S."/>
            <person name="Nagy L.G."/>
        </authorList>
    </citation>
    <scope>NUCLEOTIDE SEQUENCE [LARGE SCALE GENOMIC DNA]</scope>
    <source>
        <strain evidence="5 6">CBS 962.96</strain>
    </source>
</reference>
<dbReference type="PANTHER" id="PTHR40633:SF1">
    <property type="entry name" value="GPI ANCHORED SERINE-THREONINE RICH PROTEIN (AFU_ORTHOLOGUE AFUA_1G03630)"/>
    <property type="match status" value="1"/>
</dbReference>
<sequence>MFTFFVLILLAPLVAGDEFTPTAPGPGDVFKAGENCTISWMPSSPGGWTNVSVSLMSGSNDDMKLVTTVAHGLDGSNPSFSPFNWTCPEVEPYSAIYFYQFTNGNDTTDPTWTTRFTIASSSGASEPPEHSSQPNGDAIPWGAGSLRGDRNDTSNTMSKETSSTDQGNQSQTVASSRMDKQRKTASTDRQATPTVSLPSASTVSSPPVFLPAENAVSKAHHLNRVSLLFITFCMYILSYYCPL</sequence>
<keyword evidence="6" id="KW-1185">Reference proteome</keyword>
<protein>
    <recommendedName>
        <fullName evidence="4">Yeast cell wall synthesis Kre9/Knh1-like N-terminal domain-containing protein</fullName>
    </recommendedName>
</protein>
<proteinExistence type="predicted"/>
<keyword evidence="1 3" id="KW-0732">Signal</keyword>
<evidence type="ECO:0000313" key="6">
    <source>
        <dbReference type="Proteomes" id="UP000297245"/>
    </source>
</evidence>
<evidence type="ECO:0000256" key="1">
    <source>
        <dbReference type="ARBA" id="ARBA00022729"/>
    </source>
</evidence>
<gene>
    <name evidence="5" type="ORF">K435DRAFT_959055</name>
</gene>
<feature type="domain" description="Yeast cell wall synthesis Kre9/Knh1-like N-terminal" evidence="4">
    <location>
        <begin position="24"/>
        <end position="118"/>
    </location>
</feature>
<feature type="chain" id="PRO_5020701907" description="Yeast cell wall synthesis Kre9/Knh1-like N-terminal domain-containing protein" evidence="3">
    <location>
        <begin position="17"/>
        <end position="243"/>
    </location>
</feature>
<feature type="compositionally biased region" description="Polar residues" evidence="2">
    <location>
        <begin position="119"/>
        <end position="135"/>
    </location>
</feature>
<feature type="signal peptide" evidence="3">
    <location>
        <begin position="1"/>
        <end position="16"/>
    </location>
</feature>
<dbReference type="Proteomes" id="UP000297245">
    <property type="component" value="Unassembled WGS sequence"/>
</dbReference>
<evidence type="ECO:0000259" key="4">
    <source>
        <dbReference type="Pfam" id="PF10342"/>
    </source>
</evidence>
<feature type="compositionally biased region" description="Polar residues" evidence="2">
    <location>
        <begin position="187"/>
        <end position="205"/>
    </location>
</feature>
<evidence type="ECO:0000256" key="3">
    <source>
        <dbReference type="SAM" id="SignalP"/>
    </source>
</evidence>
<feature type="region of interest" description="Disordered" evidence="2">
    <location>
        <begin position="119"/>
        <end position="206"/>
    </location>
</feature>
<dbReference type="Pfam" id="PF10342">
    <property type="entry name" value="Kre9_KNH"/>
    <property type="match status" value="1"/>
</dbReference>
<evidence type="ECO:0000256" key="2">
    <source>
        <dbReference type="SAM" id="MobiDB-lite"/>
    </source>
</evidence>
<name>A0A4S8MYW1_DENBC</name>
<dbReference type="PANTHER" id="PTHR40633">
    <property type="entry name" value="MATRIX PROTEIN, PUTATIVE (AFU_ORTHOLOGUE AFUA_8G05410)-RELATED"/>
    <property type="match status" value="1"/>
</dbReference>
<dbReference type="InterPro" id="IPR052982">
    <property type="entry name" value="SRP1/TIP1-like"/>
</dbReference>
<feature type="compositionally biased region" description="Polar residues" evidence="2">
    <location>
        <begin position="153"/>
        <end position="175"/>
    </location>
</feature>
<dbReference type="OrthoDB" id="2432613at2759"/>
<dbReference type="EMBL" id="ML179035">
    <property type="protein sequence ID" value="THV08495.1"/>
    <property type="molecule type" value="Genomic_DNA"/>
</dbReference>
<dbReference type="AlphaFoldDB" id="A0A4S8MYW1"/>
<feature type="compositionally biased region" description="Basic and acidic residues" evidence="2">
    <location>
        <begin position="177"/>
        <end position="186"/>
    </location>
</feature>